<evidence type="ECO:0000313" key="2">
    <source>
        <dbReference type="EMBL" id="GFH48703.1"/>
    </source>
</evidence>
<gene>
    <name evidence="2" type="ORF">CTEN210_05179</name>
</gene>
<feature type="transmembrane region" description="Helical" evidence="1">
    <location>
        <begin position="21"/>
        <end position="41"/>
    </location>
</feature>
<dbReference type="EMBL" id="BLLK01000029">
    <property type="protein sequence ID" value="GFH48703.1"/>
    <property type="molecule type" value="Genomic_DNA"/>
</dbReference>
<proteinExistence type="predicted"/>
<keyword evidence="1" id="KW-0472">Membrane</keyword>
<accession>A0AAD3CN19</accession>
<sequence length="446" mass="52418">MTNSTNWPLRRRNASRKTLSLPTIAIILMIAYLLLTIFHHISFFSSVHSGIDSKRNQNEALNSGKFIPTLRNKKILIEITTVGQSQYAYFENVLDSFRDLCEAGAKVSLHITTTNCDPKPKEGDPECPLYGQSSEETLENNYSVEKIDQLNERMRCRDPDGELDVSVRLISPEWGKQVVDNHRHVFYDRINDGYDLFIHSEEDERIRPTNVLAFMDEMNKLRNLVGKNRIADYSIGFLRYENQMVRSDKRRVVWEFEWGNEVAQTISHPGIEGRYFTSPPKHHQGMFMATREQLIAWKTRGPNCKFDRPVRRYGYHRERTSGAMDLYDEDFCNVTQLLPLDSLEDLYIHHMPDKNNQRLPKRVVPTLDLHKRRMGVLLKNDPYKKLWVDEYGRYNGIKMFIDERNSTLSLPFDLTNYKNYVSRGGMLTKEEREEWEYVQVDKEEEN</sequence>
<keyword evidence="3" id="KW-1185">Reference proteome</keyword>
<comment type="caution">
    <text evidence="2">The sequence shown here is derived from an EMBL/GenBank/DDBJ whole genome shotgun (WGS) entry which is preliminary data.</text>
</comment>
<evidence type="ECO:0000256" key="1">
    <source>
        <dbReference type="SAM" id="Phobius"/>
    </source>
</evidence>
<organism evidence="2 3">
    <name type="scientific">Chaetoceros tenuissimus</name>
    <dbReference type="NCBI Taxonomy" id="426638"/>
    <lineage>
        <taxon>Eukaryota</taxon>
        <taxon>Sar</taxon>
        <taxon>Stramenopiles</taxon>
        <taxon>Ochrophyta</taxon>
        <taxon>Bacillariophyta</taxon>
        <taxon>Coscinodiscophyceae</taxon>
        <taxon>Chaetocerotophycidae</taxon>
        <taxon>Chaetocerotales</taxon>
        <taxon>Chaetocerotaceae</taxon>
        <taxon>Chaetoceros</taxon>
    </lineage>
</organism>
<dbReference type="AlphaFoldDB" id="A0AAD3CN19"/>
<reference evidence="2 3" key="1">
    <citation type="journal article" date="2021" name="Sci. Rep.">
        <title>The genome of the diatom Chaetoceros tenuissimus carries an ancient integrated fragment of an extant virus.</title>
        <authorList>
            <person name="Hongo Y."/>
            <person name="Kimura K."/>
            <person name="Takaki Y."/>
            <person name="Yoshida Y."/>
            <person name="Baba S."/>
            <person name="Kobayashi G."/>
            <person name="Nagasaki K."/>
            <person name="Hano T."/>
            <person name="Tomaru Y."/>
        </authorList>
    </citation>
    <scope>NUCLEOTIDE SEQUENCE [LARGE SCALE GENOMIC DNA]</scope>
    <source>
        <strain evidence="2 3">NIES-3715</strain>
    </source>
</reference>
<keyword evidence="1" id="KW-0812">Transmembrane</keyword>
<keyword evidence="1" id="KW-1133">Transmembrane helix</keyword>
<protein>
    <submittedName>
        <fullName evidence="2">Uncharacterized protein</fullName>
    </submittedName>
</protein>
<dbReference type="Proteomes" id="UP001054902">
    <property type="component" value="Unassembled WGS sequence"/>
</dbReference>
<evidence type="ECO:0000313" key="3">
    <source>
        <dbReference type="Proteomes" id="UP001054902"/>
    </source>
</evidence>
<name>A0AAD3CN19_9STRA</name>